<dbReference type="AlphaFoldDB" id="A0A0N4U7E6"/>
<evidence type="ECO:0000259" key="5">
    <source>
        <dbReference type="PROSITE" id="PS50089"/>
    </source>
</evidence>
<keyword evidence="8" id="KW-1185">Reference proteome</keyword>
<evidence type="ECO:0000256" key="4">
    <source>
        <dbReference type="SAM" id="Coils"/>
    </source>
</evidence>
<keyword evidence="1 3" id="KW-0479">Metal-binding</keyword>
<organism evidence="7 9">
    <name type="scientific">Dracunculus medinensis</name>
    <name type="common">Guinea worm</name>
    <dbReference type="NCBI Taxonomy" id="318479"/>
    <lineage>
        <taxon>Eukaryota</taxon>
        <taxon>Metazoa</taxon>
        <taxon>Ecdysozoa</taxon>
        <taxon>Nematoda</taxon>
        <taxon>Chromadorea</taxon>
        <taxon>Rhabditida</taxon>
        <taxon>Spirurina</taxon>
        <taxon>Dracunculoidea</taxon>
        <taxon>Dracunculidae</taxon>
        <taxon>Dracunculus</taxon>
    </lineage>
</organism>
<dbReference type="GO" id="GO:0008270">
    <property type="term" value="F:zinc ion binding"/>
    <property type="evidence" value="ECO:0007669"/>
    <property type="project" value="UniProtKB-KW"/>
</dbReference>
<reference evidence="6 8" key="2">
    <citation type="submission" date="2018-11" db="EMBL/GenBank/DDBJ databases">
        <authorList>
            <consortium name="Pathogen Informatics"/>
        </authorList>
    </citation>
    <scope>NUCLEOTIDE SEQUENCE [LARGE SCALE GENOMIC DNA]</scope>
</reference>
<feature type="domain" description="RING-type" evidence="5">
    <location>
        <begin position="12"/>
        <end position="56"/>
    </location>
</feature>
<evidence type="ECO:0000256" key="3">
    <source>
        <dbReference type="PROSITE-ProRule" id="PRU00175"/>
    </source>
</evidence>
<evidence type="ECO:0000313" key="8">
    <source>
        <dbReference type="Proteomes" id="UP000274756"/>
    </source>
</evidence>
<dbReference type="WBParaSite" id="DME_0000290601-mRNA-1">
    <property type="protein sequence ID" value="DME_0000290601-mRNA-1"/>
    <property type="gene ID" value="DME_0000290601"/>
</dbReference>
<dbReference type="EMBL" id="UYYG01000001">
    <property type="protein sequence ID" value="VDN50162.1"/>
    <property type="molecule type" value="Genomic_DNA"/>
</dbReference>
<evidence type="ECO:0000256" key="1">
    <source>
        <dbReference type="ARBA" id="ARBA00022771"/>
    </source>
</evidence>
<evidence type="ECO:0000256" key="2">
    <source>
        <dbReference type="ARBA" id="ARBA00022833"/>
    </source>
</evidence>
<keyword evidence="1 3" id="KW-0863">Zinc-finger</keyword>
<evidence type="ECO:0000313" key="6">
    <source>
        <dbReference type="EMBL" id="VDN50162.1"/>
    </source>
</evidence>
<keyword evidence="2" id="KW-0862">Zinc</keyword>
<dbReference type="PROSITE" id="PS50089">
    <property type="entry name" value="ZF_RING_2"/>
    <property type="match status" value="1"/>
</dbReference>
<evidence type="ECO:0000313" key="7">
    <source>
        <dbReference type="Proteomes" id="UP000038040"/>
    </source>
</evidence>
<accession>A0A0N4U7E6</accession>
<gene>
    <name evidence="6" type="ORF">DME_LOCUS135</name>
</gene>
<reference evidence="9" key="1">
    <citation type="submission" date="2017-02" db="UniProtKB">
        <authorList>
            <consortium name="WormBaseParasite"/>
        </authorList>
    </citation>
    <scope>IDENTIFICATION</scope>
</reference>
<dbReference type="Proteomes" id="UP000274756">
    <property type="component" value="Unassembled WGS sequence"/>
</dbReference>
<keyword evidence="4" id="KW-0175">Coiled coil</keyword>
<name>A0A0N4U7E6_DRAME</name>
<dbReference type="SUPFAM" id="SSF57850">
    <property type="entry name" value="RING/U-box"/>
    <property type="match status" value="1"/>
</dbReference>
<dbReference type="Proteomes" id="UP000038040">
    <property type="component" value="Unplaced"/>
</dbReference>
<dbReference type="InterPro" id="IPR013083">
    <property type="entry name" value="Znf_RING/FYVE/PHD"/>
</dbReference>
<feature type="coiled-coil region" evidence="4">
    <location>
        <begin position="81"/>
        <end position="108"/>
    </location>
</feature>
<protein>
    <submittedName>
        <fullName evidence="9">RING-type domain-containing protein</fullName>
    </submittedName>
</protein>
<dbReference type="InterPro" id="IPR001841">
    <property type="entry name" value="Znf_RING"/>
</dbReference>
<dbReference type="Gene3D" id="3.30.40.10">
    <property type="entry name" value="Zinc/RING finger domain, C3HC4 (zinc finger)"/>
    <property type="match status" value="1"/>
</dbReference>
<proteinExistence type="predicted"/>
<evidence type="ECO:0000313" key="9">
    <source>
        <dbReference type="WBParaSite" id="DME_0000290601-mRNA-1"/>
    </source>
</evidence>
<sequence length="152" mass="17851">MADHQFEQFEKCVYCKREIDNSSIFAIFQCGHLYHDACAMSFVNHVKVDVKCAADECAVKIHGRHPIRLFYTFDEEAFLENQKLKLSLKAAKDRYEKIRKQRNKLIIKSRHLKRKRSEKIFALFEKSREIEKMKDGSRGSGCLSKILVAQHQ</sequence>